<dbReference type="Proteomes" id="UP000433181">
    <property type="component" value="Unassembled WGS sequence"/>
</dbReference>
<keyword evidence="2" id="KW-1185">Reference proteome</keyword>
<gene>
    <name evidence="1" type="ORF">FYJ84_06700</name>
</gene>
<dbReference type="RefSeq" id="WP_154406829.1">
    <property type="nucleotide sequence ID" value="NZ_JAQXJM010000061.1"/>
</dbReference>
<dbReference type="InterPro" id="IPR050583">
    <property type="entry name" value="Mycobacterial_A85_antigen"/>
</dbReference>
<proteinExistence type="predicted"/>
<dbReference type="Pfam" id="PF00756">
    <property type="entry name" value="Esterase"/>
    <property type="match status" value="1"/>
</dbReference>
<dbReference type="AlphaFoldDB" id="A0A6I2UGC9"/>
<accession>A0A6I2UGC9</accession>
<evidence type="ECO:0000313" key="1">
    <source>
        <dbReference type="EMBL" id="MSU08670.1"/>
    </source>
</evidence>
<dbReference type="InterPro" id="IPR000801">
    <property type="entry name" value="Esterase-like"/>
</dbReference>
<dbReference type="PANTHER" id="PTHR48098:SF6">
    <property type="entry name" value="FERRI-BACILLIBACTIN ESTERASE BESA"/>
    <property type="match status" value="1"/>
</dbReference>
<reference evidence="1 2" key="1">
    <citation type="submission" date="2019-08" db="EMBL/GenBank/DDBJ databases">
        <title>In-depth cultivation of the pig gut microbiome towards novel bacterial diversity and tailored functional studies.</title>
        <authorList>
            <person name="Wylensek D."/>
            <person name="Hitch T.C.A."/>
            <person name="Clavel T."/>
        </authorList>
    </citation>
    <scope>NUCLEOTIDE SEQUENCE [LARGE SCALE GENOMIC DNA]</scope>
    <source>
        <strain evidence="1 2">WCA-693-APC-5D-A</strain>
    </source>
</reference>
<dbReference type="SUPFAM" id="SSF53474">
    <property type="entry name" value="alpha/beta-Hydrolases"/>
    <property type="match status" value="1"/>
</dbReference>
<protein>
    <submittedName>
        <fullName evidence="1">Esterase family protein</fullName>
    </submittedName>
</protein>
<dbReference type="EMBL" id="VUNR01000010">
    <property type="protein sequence ID" value="MSU08670.1"/>
    <property type="molecule type" value="Genomic_DNA"/>
</dbReference>
<comment type="caution">
    <text evidence="1">The sequence shown here is derived from an EMBL/GenBank/DDBJ whole genome shotgun (WGS) entry which is preliminary data.</text>
</comment>
<dbReference type="PANTHER" id="PTHR48098">
    <property type="entry name" value="ENTEROCHELIN ESTERASE-RELATED"/>
    <property type="match status" value="1"/>
</dbReference>
<evidence type="ECO:0000313" key="2">
    <source>
        <dbReference type="Proteomes" id="UP000433181"/>
    </source>
</evidence>
<dbReference type="GeneID" id="96778603"/>
<dbReference type="InterPro" id="IPR029058">
    <property type="entry name" value="AB_hydrolase_fold"/>
</dbReference>
<name>A0A6I2UGC9_9FIRM</name>
<dbReference type="Gene3D" id="3.40.50.1820">
    <property type="entry name" value="alpha/beta hydrolase"/>
    <property type="match status" value="1"/>
</dbReference>
<sequence length="256" mass="29318">MIKKRTLTYPCYTGQEKRRVYIYLPRGYDSQPSRRYPVLYMFDGQNVFFDDNATYGKSWGVGRYLNYTKTPLIVVALECNTHPDNGRLSEYSPFYYNPGGEWGGPYEARAEETMQWYIHNLKPYIDKRFRTLTDREHTFIGGSSMGGLMSLYGVLCHNEVFSRAASFSPTMDVDADALVALIEASSPAPDTVIYMDYGMKEFEYEPWSPANFTRVANALMQKGVILSTRLVPNGDHSEASWERQLPFAIPTIMYGI</sequence>
<organism evidence="1 2">
    <name type="scientific">Anaerovibrio slackiae</name>
    <dbReference type="NCBI Taxonomy" id="2652309"/>
    <lineage>
        <taxon>Bacteria</taxon>
        <taxon>Bacillati</taxon>
        <taxon>Bacillota</taxon>
        <taxon>Negativicutes</taxon>
        <taxon>Selenomonadales</taxon>
        <taxon>Selenomonadaceae</taxon>
        <taxon>Anaerovibrio</taxon>
    </lineage>
</organism>